<feature type="transmembrane region" description="Helical" evidence="2">
    <location>
        <begin position="64"/>
        <end position="82"/>
    </location>
</feature>
<reference evidence="4" key="1">
    <citation type="journal article" date="2021" name="PeerJ">
        <title>Extensive microbial diversity within the chicken gut microbiome revealed by metagenomics and culture.</title>
        <authorList>
            <person name="Gilroy R."/>
            <person name="Ravi A."/>
            <person name="Getino M."/>
            <person name="Pursley I."/>
            <person name="Horton D.L."/>
            <person name="Alikhan N.F."/>
            <person name="Baker D."/>
            <person name="Gharbi K."/>
            <person name="Hall N."/>
            <person name="Watson M."/>
            <person name="Adriaenssens E.M."/>
            <person name="Foster-Nyarko E."/>
            <person name="Jarju S."/>
            <person name="Secka A."/>
            <person name="Antonio M."/>
            <person name="Oren A."/>
            <person name="Chaudhuri R.R."/>
            <person name="La Ragione R."/>
            <person name="Hildebrand F."/>
            <person name="Pallen M.J."/>
        </authorList>
    </citation>
    <scope>NUCLEOTIDE SEQUENCE</scope>
    <source>
        <strain evidence="4">12435</strain>
    </source>
</reference>
<feature type="transmembrane region" description="Helical" evidence="2">
    <location>
        <begin position="137"/>
        <end position="157"/>
    </location>
</feature>
<keyword evidence="2" id="KW-0812">Transmembrane</keyword>
<dbReference type="CDD" id="cd16935">
    <property type="entry name" value="HATPase_AgrC-ComD-like"/>
    <property type="match status" value="1"/>
</dbReference>
<sequence>MYFVSVLYWYKILFTFELIVSESMFVYKFRRRDKFLLRAVSGISVLLLTAFAMPVVAFDAAWTSFMFLFLFACMQCVVKFCFDENWWNIVFCGIVAYTVQHMAYTVSSAAGDIVVGLLDMPFSVDPYSSGSPVGGGIEIFISLLVYTVSYFVVYWICYYVCGDRIRPNEDLRIGRTHLIVSAWIVVLVDIVFNLVTVYNDAVDGLSRWLMRFYDMLVCIVALILQFTRLDHKEVKTELAETKRLMREQQRQYELTKQSIDMINIKSHDLKYHIRALMRSGGRFDEREMSDIEQALQIYQSVVKTGNEAVDTILTEKSLFCESNHISLTCVIDGAQLDFMRDADIYSLFGNALDNAIEAVKDVDEEKRNIGISVKRVGEMVSVHVENYLDKPLEMNGDLPRTTKKDKEFHGFGLISIRNIVQKYGGIMTVKRVNNTFNLNIIFFRNAGTDRPAEITDRPV</sequence>
<dbReference type="EMBL" id="DXHS01000006">
    <property type="protein sequence ID" value="HIW01752.1"/>
    <property type="molecule type" value="Genomic_DNA"/>
</dbReference>
<comment type="caution">
    <text evidence="4">The sequence shown here is derived from an EMBL/GenBank/DDBJ whole genome shotgun (WGS) entry which is preliminary data.</text>
</comment>
<accession>A0A9D1PXT7</accession>
<organism evidence="4 5">
    <name type="scientific">Candidatus Protoclostridium stercorigallinarum</name>
    <dbReference type="NCBI Taxonomy" id="2838741"/>
    <lineage>
        <taxon>Bacteria</taxon>
        <taxon>Bacillati</taxon>
        <taxon>Bacillota</taxon>
        <taxon>Clostridia</taxon>
        <taxon>Candidatus Protoclostridium</taxon>
    </lineage>
</organism>
<evidence type="ECO:0000313" key="5">
    <source>
        <dbReference type="Proteomes" id="UP000823990"/>
    </source>
</evidence>
<dbReference type="SUPFAM" id="SSF55874">
    <property type="entry name" value="ATPase domain of HSP90 chaperone/DNA topoisomerase II/histidine kinase"/>
    <property type="match status" value="1"/>
</dbReference>
<dbReference type="PANTHER" id="PTHR40448">
    <property type="entry name" value="TWO-COMPONENT SENSOR HISTIDINE KINASE"/>
    <property type="match status" value="1"/>
</dbReference>
<keyword evidence="1" id="KW-0175">Coiled coil</keyword>
<keyword evidence="2" id="KW-1133">Transmembrane helix</keyword>
<evidence type="ECO:0000256" key="2">
    <source>
        <dbReference type="SAM" id="Phobius"/>
    </source>
</evidence>
<gene>
    <name evidence="4" type="ORF">H9892_00205</name>
</gene>
<dbReference type="InterPro" id="IPR032834">
    <property type="entry name" value="NatK-like_C"/>
</dbReference>
<evidence type="ECO:0000259" key="3">
    <source>
        <dbReference type="Pfam" id="PF14501"/>
    </source>
</evidence>
<feature type="transmembrane region" description="Helical" evidence="2">
    <location>
        <begin position="6"/>
        <end position="27"/>
    </location>
</feature>
<reference evidence="4" key="2">
    <citation type="submission" date="2021-04" db="EMBL/GenBank/DDBJ databases">
        <authorList>
            <person name="Gilroy R."/>
        </authorList>
    </citation>
    <scope>NUCLEOTIDE SEQUENCE</scope>
    <source>
        <strain evidence="4">12435</strain>
    </source>
</reference>
<dbReference type="AlphaFoldDB" id="A0A9D1PXT7"/>
<evidence type="ECO:0000256" key="1">
    <source>
        <dbReference type="SAM" id="Coils"/>
    </source>
</evidence>
<feature type="coiled-coil region" evidence="1">
    <location>
        <begin position="231"/>
        <end position="258"/>
    </location>
</feature>
<feature type="transmembrane region" description="Helical" evidence="2">
    <location>
        <begin position="39"/>
        <end position="58"/>
    </location>
</feature>
<feature type="domain" description="Sensor histidine kinase NatK-like C-terminal" evidence="3">
    <location>
        <begin position="341"/>
        <end position="442"/>
    </location>
</feature>
<protein>
    <submittedName>
        <fullName evidence="4">GHKL domain-containing protein</fullName>
    </submittedName>
</protein>
<dbReference type="Gene3D" id="3.30.565.10">
    <property type="entry name" value="Histidine kinase-like ATPase, C-terminal domain"/>
    <property type="match status" value="1"/>
</dbReference>
<feature type="transmembrane region" description="Helical" evidence="2">
    <location>
        <begin position="89"/>
        <end position="117"/>
    </location>
</feature>
<dbReference type="Proteomes" id="UP000823990">
    <property type="component" value="Unassembled WGS sequence"/>
</dbReference>
<feature type="transmembrane region" description="Helical" evidence="2">
    <location>
        <begin position="178"/>
        <end position="198"/>
    </location>
</feature>
<feature type="transmembrane region" description="Helical" evidence="2">
    <location>
        <begin position="210"/>
        <end position="227"/>
    </location>
</feature>
<proteinExistence type="predicted"/>
<keyword evidence="2" id="KW-0472">Membrane</keyword>
<dbReference type="InterPro" id="IPR036890">
    <property type="entry name" value="HATPase_C_sf"/>
</dbReference>
<dbReference type="PANTHER" id="PTHR40448:SF1">
    <property type="entry name" value="TWO-COMPONENT SENSOR HISTIDINE KINASE"/>
    <property type="match status" value="1"/>
</dbReference>
<evidence type="ECO:0000313" key="4">
    <source>
        <dbReference type="EMBL" id="HIW01752.1"/>
    </source>
</evidence>
<dbReference type="Pfam" id="PF14501">
    <property type="entry name" value="HATPase_c_5"/>
    <property type="match status" value="1"/>
</dbReference>
<name>A0A9D1PXT7_9FIRM</name>
<dbReference type="GO" id="GO:0042802">
    <property type="term" value="F:identical protein binding"/>
    <property type="evidence" value="ECO:0007669"/>
    <property type="project" value="TreeGrafter"/>
</dbReference>